<keyword evidence="1" id="KW-0812">Transmembrane</keyword>
<feature type="transmembrane region" description="Helical" evidence="1">
    <location>
        <begin position="17"/>
        <end position="39"/>
    </location>
</feature>
<evidence type="ECO:0000256" key="1">
    <source>
        <dbReference type="SAM" id="Phobius"/>
    </source>
</evidence>
<evidence type="ECO:0000313" key="3">
    <source>
        <dbReference type="Proteomes" id="UP000326950"/>
    </source>
</evidence>
<gene>
    <name evidence="2" type="ORF">BDV40DRAFT_255548</name>
</gene>
<dbReference type="Proteomes" id="UP000326950">
    <property type="component" value="Unassembled WGS sequence"/>
</dbReference>
<proteinExistence type="predicted"/>
<dbReference type="AlphaFoldDB" id="A0A5N6V932"/>
<name>A0A5N6V932_ASPTM</name>
<keyword evidence="1" id="KW-0472">Membrane</keyword>
<evidence type="ECO:0000313" key="2">
    <source>
        <dbReference type="EMBL" id="KAE8166401.1"/>
    </source>
</evidence>
<protein>
    <submittedName>
        <fullName evidence="2">Uncharacterized protein</fullName>
    </submittedName>
</protein>
<keyword evidence="1" id="KW-1133">Transmembrane helix</keyword>
<organism evidence="2 3">
    <name type="scientific">Aspergillus tamarii</name>
    <dbReference type="NCBI Taxonomy" id="41984"/>
    <lineage>
        <taxon>Eukaryota</taxon>
        <taxon>Fungi</taxon>
        <taxon>Dikarya</taxon>
        <taxon>Ascomycota</taxon>
        <taxon>Pezizomycotina</taxon>
        <taxon>Eurotiomycetes</taxon>
        <taxon>Eurotiomycetidae</taxon>
        <taxon>Eurotiales</taxon>
        <taxon>Aspergillaceae</taxon>
        <taxon>Aspergillus</taxon>
        <taxon>Aspergillus subgen. Circumdati</taxon>
    </lineage>
</organism>
<keyword evidence="3" id="KW-1185">Reference proteome</keyword>
<sequence length="51" mass="5982">MHKVTEGYILLCPSFKMLIVLFFSLSFRLQAMYVAVPIYSWGRIRIDIKVS</sequence>
<reference evidence="2 3" key="1">
    <citation type="submission" date="2019-04" db="EMBL/GenBank/DDBJ databases">
        <title>Friends and foes A comparative genomics study of 23 Aspergillus species from section Flavi.</title>
        <authorList>
            <consortium name="DOE Joint Genome Institute"/>
            <person name="Kjaerbolling I."/>
            <person name="Vesth T."/>
            <person name="Frisvad J.C."/>
            <person name="Nybo J.L."/>
            <person name="Theobald S."/>
            <person name="Kildgaard S."/>
            <person name="Isbrandt T."/>
            <person name="Kuo A."/>
            <person name="Sato A."/>
            <person name="Lyhne E.K."/>
            <person name="Kogle M.E."/>
            <person name="Wiebenga A."/>
            <person name="Kun R.S."/>
            <person name="Lubbers R.J."/>
            <person name="Makela M.R."/>
            <person name="Barry K."/>
            <person name="Chovatia M."/>
            <person name="Clum A."/>
            <person name="Daum C."/>
            <person name="Haridas S."/>
            <person name="He G."/>
            <person name="LaButti K."/>
            <person name="Lipzen A."/>
            <person name="Mondo S."/>
            <person name="Riley R."/>
            <person name="Salamov A."/>
            <person name="Simmons B.A."/>
            <person name="Magnuson J.K."/>
            <person name="Henrissat B."/>
            <person name="Mortensen U.H."/>
            <person name="Larsen T.O."/>
            <person name="Devries R.P."/>
            <person name="Grigoriev I.V."/>
            <person name="Machida M."/>
            <person name="Baker S.E."/>
            <person name="Andersen M.R."/>
        </authorList>
    </citation>
    <scope>NUCLEOTIDE SEQUENCE [LARGE SCALE GENOMIC DNA]</scope>
    <source>
        <strain evidence="2 3">CBS 117626</strain>
    </source>
</reference>
<dbReference type="EMBL" id="ML738594">
    <property type="protein sequence ID" value="KAE8166401.1"/>
    <property type="molecule type" value="Genomic_DNA"/>
</dbReference>
<accession>A0A5N6V932</accession>